<evidence type="ECO:0000256" key="1">
    <source>
        <dbReference type="ARBA" id="ARBA00008710"/>
    </source>
</evidence>
<dbReference type="GO" id="GO:0070967">
    <property type="term" value="F:coenzyme F420 binding"/>
    <property type="evidence" value="ECO:0007669"/>
    <property type="project" value="TreeGrafter"/>
</dbReference>
<protein>
    <submittedName>
        <fullName evidence="3">Deazaflavin-dependent oxidoreductase, nitroreductase family</fullName>
    </submittedName>
</protein>
<dbReference type="InterPro" id="IPR004378">
    <property type="entry name" value="F420H2_quin_Rdtase"/>
</dbReference>
<dbReference type="EMBL" id="FNDN01000001">
    <property type="protein sequence ID" value="SDH10345.1"/>
    <property type="molecule type" value="Genomic_DNA"/>
</dbReference>
<dbReference type="GO" id="GO:0016491">
    <property type="term" value="F:oxidoreductase activity"/>
    <property type="evidence" value="ECO:0007669"/>
    <property type="project" value="InterPro"/>
</dbReference>
<evidence type="ECO:0000256" key="2">
    <source>
        <dbReference type="ARBA" id="ARBA00049106"/>
    </source>
</evidence>
<dbReference type="AlphaFoldDB" id="A0A1G7ZNY8"/>
<sequence>MSRIFPHLLRAHQWIYEQSGGLLGHRLLLGNPTLLLRARGRRSGLIRTNALTYARDGDCYLVVASNGGAPKPPHWLANLTSTPHCEVQVGRRRLAVDARPTFPGDADYARRWTIVDAVNKGRYTQYQRKTSRPIAIVELRPTS</sequence>
<comment type="similarity">
    <text evidence="1">Belongs to the F420H(2)-dependent quinone reductase family.</text>
</comment>
<organism evidence="3 4">
    <name type="scientific">Rhodococcus triatomae</name>
    <dbReference type="NCBI Taxonomy" id="300028"/>
    <lineage>
        <taxon>Bacteria</taxon>
        <taxon>Bacillati</taxon>
        <taxon>Actinomycetota</taxon>
        <taxon>Actinomycetes</taxon>
        <taxon>Mycobacteriales</taxon>
        <taxon>Nocardiaceae</taxon>
        <taxon>Rhodococcus</taxon>
    </lineage>
</organism>
<evidence type="ECO:0000313" key="4">
    <source>
        <dbReference type="Proteomes" id="UP000183263"/>
    </source>
</evidence>
<dbReference type="GO" id="GO:0005886">
    <property type="term" value="C:plasma membrane"/>
    <property type="evidence" value="ECO:0007669"/>
    <property type="project" value="TreeGrafter"/>
</dbReference>
<accession>A0A1G7ZNY8</accession>
<name>A0A1G7ZNY8_9NOCA</name>
<reference evidence="3 4" key="1">
    <citation type="submission" date="2016-10" db="EMBL/GenBank/DDBJ databases">
        <authorList>
            <person name="de Groot N.N."/>
        </authorList>
    </citation>
    <scope>NUCLEOTIDE SEQUENCE [LARGE SCALE GENOMIC DNA]</scope>
    <source>
        <strain evidence="3 4">DSM 44892</strain>
    </source>
</reference>
<proteinExistence type="inferred from homology"/>
<dbReference type="Proteomes" id="UP000183263">
    <property type="component" value="Unassembled WGS sequence"/>
</dbReference>
<comment type="catalytic activity">
    <reaction evidence="2">
        <text>oxidized coenzyme F420-(gamma-L-Glu)(n) + a quinol + H(+) = reduced coenzyme F420-(gamma-L-Glu)(n) + a quinone</text>
        <dbReference type="Rhea" id="RHEA:39663"/>
        <dbReference type="Rhea" id="RHEA-COMP:12939"/>
        <dbReference type="Rhea" id="RHEA-COMP:14378"/>
        <dbReference type="ChEBI" id="CHEBI:15378"/>
        <dbReference type="ChEBI" id="CHEBI:24646"/>
        <dbReference type="ChEBI" id="CHEBI:132124"/>
        <dbReference type="ChEBI" id="CHEBI:133980"/>
        <dbReference type="ChEBI" id="CHEBI:139511"/>
    </reaction>
</comment>
<gene>
    <name evidence="3" type="ORF">SAMN05444695_101170</name>
</gene>
<dbReference type="Gene3D" id="2.30.110.10">
    <property type="entry name" value="Electron Transport, Fmn-binding Protein, Chain A"/>
    <property type="match status" value="1"/>
</dbReference>
<dbReference type="PANTHER" id="PTHR39428">
    <property type="entry name" value="F420H(2)-DEPENDENT QUINONE REDUCTASE RV1261C"/>
    <property type="match status" value="1"/>
</dbReference>
<dbReference type="PANTHER" id="PTHR39428:SF1">
    <property type="entry name" value="F420H(2)-DEPENDENT QUINONE REDUCTASE RV1261C"/>
    <property type="match status" value="1"/>
</dbReference>
<dbReference type="NCBIfam" id="TIGR00026">
    <property type="entry name" value="hi_GC_TIGR00026"/>
    <property type="match status" value="1"/>
</dbReference>
<dbReference type="InterPro" id="IPR012349">
    <property type="entry name" value="Split_barrel_FMN-bd"/>
</dbReference>
<dbReference type="RefSeq" id="WP_072737900.1">
    <property type="nucleotide sequence ID" value="NZ_CP048813.1"/>
</dbReference>
<dbReference type="OrthoDB" id="8225825at2"/>
<evidence type="ECO:0000313" key="3">
    <source>
        <dbReference type="EMBL" id="SDH10345.1"/>
    </source>
</evidence>
<dbReference type="Pfam" id="PF04075">
    <property type="entry name" value="F420H2_quin_red"/>
    <property type="match status" value="1"/>
</dbReference>
<keyword evidence="4" id="KW-1185">Reference proteome</keyword>